<proteinExistence type="predicted"/>
<dbReference type="Pfam" id="PF03235">
    <property type="entry name" value="GmrSD_N"/>
    <property type="match status" value="1"/>
</dbReference>
<name>A0ABV2SPQ1_9FLAO</name>
<dbReference type="PANTHER" id="PTHR35149:SF2">
    <property type="entry name" value="DUF262 DOMAIN-CONTAINING PROTEIN"/>
    <property type="match status" value="1"/>
</dbReference>
<keyword evidence="3" id="KW-0378">Hydrolase</keyword>
<dbReference type="EMBL" id="JBEXAE010000001">
    <property type="protein sequence ID" value="MET6989134.1"/>
    <property type="molecule type" value="Genomic_DNA"/>
</dbReference>
<dbReference type="InterPro" id="IPR011089">
    <property type="entry name" value="GmrSD_C"/>
</dbReference>
<keyword evidence="3" id="KW-0540">Nuclease</keyword>
<reference evidence="3 4" key="1">
    <citation type="submission" date="2024-07" db="EMBL/GenBank/DDBJ databases">
        <title>The genome sequence of type strain Sediminicola arcticus GDMCC 1.2805.</title>
        <authorList>
            <person name="Liu Y."/>
        </authorList>
    </citation>
    <scope>NUCLEOTIDE SEQUENCE [LARGE SCALE GENOMIC DNA]</scope>
    <source>
        <strain evidence="3 4">GDMCC 1.2805</strain>
    </source>
</reference>
<accession>A0ABV2SPQ1</accession>
<dbReference type="RefSeq" id="WP_354613503.1">
    <property type="nucleotide sequence ID" value="NZ_JBEXAE010000001.1"/>
</dbReference>
<keyword evidence="4" id="KW-1185">Reference proteome</keyword>
<organism evidence="3 4">
    <name type="scientific">Sediminicola arcticus</name>
    <dbReference type="NCBI Taxonomy" id="1574308"/>
    <lineage>
        <taxon>Bacteria</taxon>
        <taxon>Pseudomonadati</taxon>
        <taxon>Bacteroidota</taxon>
        <taxon>Flavobacteriia</taxon>
        <taxon>Flavobacteriales</taxon>
        <taxon>Flavobacteriaceae</taxon>
        <taxon>Sediminicola</taxon>
    </lineage>
</organism>
<dbReference type="Proteomes" id="UP001549799">
    <property type="component" value="Unassembled WGS sequence"/>
</dbReference>
<dbReference type="InterPro" id="IPR004919">
    <property type="entry name" value="GmrSD_N"/>
</dbReference>
<feature type="domain" description="GmrSD restriction endonucleases C-terminal" evidence="2">
    <location>
        <begin position="450"/>
        <end position="604"/>
    </location>
</feature>
<gene>
    <name evidence="3" type="ORF">ABXZ36_00570</name>
</gene>
<dbReference type="Pfam" id="PF07510">
    <property type="entry name" value="GmrSD_C"/>
    <property type="match status" value="1"/>
</dbReference>
<dbReference type="GO" id="GO:0004519">
    <property type="term" value="F:endonuclease activity"/>
    <property type="evidence" value="ECO:0007669"/>
    <property type="project" value="UniProtKB-KW"/>
</dbReference>
<dbReference type="PANTHER" id="PTHR35149">
    <property type="entry name" value="SLL5132 PROTEIN"/>
    <property type="match status" value="1"/>
</dbReference>
<feature type="domain" description="GmrSD restriction endonucleases N-terminal" evidence="1">
    <location>
        <begin position="10"/>
        <end position="254"/>
    </location>
</feature>
<evidence type="ECO:0000313" key="3">
    <source>
        <dbReference type="EMBL" id="MET6989134.1"/>
    </source>
</evidence>
<comment type="caution">
    <text evidence="3">The sequence shown here is derived from an EMBL/GenBank/DDBJ whole genome shotgun (WGS) entry which is preliminary data.</text>
</comment>
<protein>
    <submittedName>
        <fullName evidence="3">DUF262 domain-containing HNH endonuclease family protein</fullName>
    </submittedName>
</protein>
<sequence length="610" mass="71904">MINSANARSISDLYNTEKNIVYFIPKYQREYVWNKNNWESLFDDIWENDENHFLGSIICINQKLDSIDNDRLELIDGQQRMTTLFIFFLAIYKHMSKLKDQIEDEEDLLEFNSELLNLKYKLLLKSDKYSIRLEPSYAARNKEDFEHLLSHETDFLKGRFRRSDNAGNRRILKAYRYFGNRLGEYKPNPKDVDGDYVEEYVFDIDQSKQLLKKINSAVLVKIEVSNHSDAFTLFETLNTRGVPLSPIDIIKNAFLNESEKRVKGSIDINFEKWTLLNNNLLDDYIIQDRFLRHFYNAYKNEKSIEVKGKTRATRSNLIHIYDTLIKKDPNSFFTKLNTSSETYNRLIVSNHEENSKGLTGALRDLQNIGGATSYQLLMYVFENFDLENELKIELIEYLVKFFLRRSITDLPPTRDLDKIFIEIVKDLHESKKYELSKIIKQIESLSTYASDELFFEKLEGDLYEENTGATRFILCKIEELNNKTKETYTDLWARDDKNKFIWTIEHILPQGSNIPPDWIQMIANGDKKEAKKIQEEWVHTLGNLTLTGYNSQLSNLSFAKKRDRTNKEGSFVGYKNGMFLNETLKEKEQWSKNDIIERGKKIIDLIKQYV</sequence>
<evidence type="ECO:0000259" key="1">
    <source>
        <dbReference type="Pfam" id="PF03235"/>
    </source>
</evidence>
<keyword evidence="3" id="KW-0255">Endonuclease</keyword>
<evidence type="ECO:0000313" key="4">
    <source>
        <dbReference type="Proteomes" id="UP001549799"/>
    </source>
</evidence>
<evidence type="ECO:0000259" key="2">
    <source>
        <dbReference type="Pfam" id="PF07510"/>
    </source>
</evidence>